<evidence type="ECO:0000256" key="11">
    <source>
        <dbReference type="ARBA" id="ARBA00030547"/>
    </source>
</evidence>
<dbReference type="InterPro" id="IPR006062">
    <property type="entry name" value="His_biosynth"/>
</dbReference>
<evidence type="ECO:0000256" key="12">
    <source>
        <dbReference type="HAMAP-Rule" id="MF_01014"/>
    </source>
</evidence>
<dbReference type="InterPro" id="IPR013785">
    <property type="entry name" value="Aldolase_TIM"/>
</dbReference>
<dbReference type="HAMAP" id="MF_01014">
    <property type="entry name" value="HisA"/>
    <property type="match status" value="1"/>
</dbReference>
<dbReference type="GO" id="GO:0000105">
    <property type="term" value="P:L-histidine biosynthetic process"/>
    <property type="evidence" value="ECO:0007669"/>
    <property type="project" value="UniProtKB-UniRule"/>
</dbReference>
<dbReference type="PANTHER" id="PTHR43090:SF2">
    <property type="entry name" value="1-(5-PHOSPHORIBOSYL)-5-[(5-PHOSPHORIBOSYLAMINO)METHYLIDENEAMINO] IMIDAZOLE-4-CARBOXAMIDE ISOMERASE"/>
    <property type="match status" value="1"/>
</dbReference>
<dbReference type="CDD" id="cd04732">
    <property type="entry name" value="HisA"/>
    <property type="match status" value="1"/>
</dbReference>
<keyword evidence="10 12" id="KW-0413">Isomerase</keyword>
<proteinExistence type="inferred from homology"/>
<dbReference type="EMBL" id="JQAN02000012">
    <property type="protein sequence ID" value="PPD57548.1"/>
    <property type="molecule type" value="Genomic_DNA"/>
</dbReference>
<dbReference type="GO" id="GO:0000162">
    <property type="term" value="P:L-tryptophan biosynthetic process"/>
    <property type="evidence" value="ECO:0007669"/>
    <property type="project" value="TreeGrafter"/>
</dbReference>
<evidence type="ECO:0000256" key="10">
    <source>
        <dbReference type="ARBA" id="ARBA00023235"/>
    </source>
</evidence>
<comment type="similarity">
    <text evidence="4 12 13">Belongs to the HisA/HisF family.</text>
</comment>
<accession>A0A2P5P5G4</accession>
<evidence type="ECO:0000256" key="7">
    <source>
        <dbReference type="ARBA" id="ARBA00022490"/>
    </source>
</evidence>
<comment type="caution">
    <text evidence="15">The sequence shown here is derived from an EMBL/GenBank/DDBJ whole genome shotgun (WGS) entry which is preliminary data.</text>
</comment>
<evidence type="ECO:0000256" key="1">
    <source>
        <dbReference type="ARBA" id="ARBA00000901"/>
    </source>
</evidence>
<evidence type="ECO:0000256" key="5">
    <source>
        <dbReference type="ARBA" id="ARBA00012550"/>
    </source>
</evidence>
<dbReference type="FunFam" id="3.20.20.70:FF:000009">
    <property type="entry name" value="1-(5-phosphoribosyl)-5-[(5-phosphoribosylamino)methylideneamino] imidazole-4-carboxamide isomerase"/>
    <property type="match status" value="1"/>
</dbReference>
<evidence type="ECO:0000256" key="14">
    <source>
        <dbReference type="RuleBase" id="RU003658"/>
    </source>
</evidence>
<dbReference type="Pfam" id="PF00977">
    <property type="entry name" value="His_biosynth"/>
    <property type="match status" value="1"/>
</dbReference>
<dbReference type="InterPro" id="IPR006063">
    <property type="entry name" value="HisA_bact_arch"/>
</dbReference>
<dbReference type="SUPFAM" id="SSF51366">
    <property type="entry name" value="Ribulose-phoshate binding barrel"/>
    <property type="match status" value="1"/>
</dbReference>
<name>A0A2P5P5G4_9CHLR</name>
<dbReference type="AlphaFoldDB" id="A0A2P5P5G4"/>
<dbReference type="InterPro" id="IPR044524">
    <property type="entry name" value="Isoase_HisA-like"/>
</dbReference>
<organism evidence="15 16">
    <name type="scientific">Dehalogenimonas etheniformans</name>
    <dbReference type="NCBI Taxonomy" id="1536648"/>
    <lineage>
        <taxon>Bacteria</taxon>
        <taxon>Bacillati</taxon>
        <taxon>Chloroflexota</taxon>
        <taxon>Dehalococcoidia</taxon>
        <taxon>Dehalococcoidales</taxon>
        <taxon>Dehalococcoidaceae</taxon>
        <taxon>Dehalogenimonas</taxon>
    </lineage>
</organism>
<reference evidence="15 16" key="1">
    <citation type="journal article" date="2017" name="ISME J.">
        <title>Grape pomace compost harbors organohalide-respiring Dehalogenimonas species with novel reductive dehalogenase genes.</title>
        <authorList>
            <person name="Yang Y."/>
            <person name="Higgins S.A."/>
            <person name="Yan J."/>
            <person name="Simsir B."/>
            <person name="Chourey K."/>
            <person name="Iyer R."/>
            <person name="Hettich R.L."/>
            <person name="Baldwin B."/>
            <person name="Ogles D.M."/>
            <person name="Loffler F.E."/>
        </authorList>
    </citation>
    <scope>NUCLEOTIDE SEQUENCE [LARGE SCALE GENOMIC DNA]</scope>
    <source>
        <strain evidence="15 16">GP</strain>
    </source>
</reference>
<dbReference type="InterPro" id="IPR023016">
    <property type="entry name" value="HisA/PriA"/>
</dbReference>
<evidence type="ECO:0000256" key="9">
    <source>
        <dbReference type="ARBA" id="ARBA00023102"/>
    </source>
</evidence>
<feature type="active site" description="Proton acceptor" evidence="12">
    <location>
        <position position="8"/>
    </location>
</feature>
<dbReference type="NCBIfam" id="TIGR00007">
    <property type="entry name" value="1-(5-phosphoribosyl)-5-[(5-phosphoribosylamino)methylideneamino]imidazole-4-carboxamide isomerase"/>
    <property type="match status" value="1"/>
</dbReference>
<keyword evidence="9 12" id="KW-0368">Histidine biosynthesis</keyword>
<keyword evidence="7 12" id="KW-0963">Cytoplasm</keyword>
<dbReference type="OrthoDB" id="9781903at2"/>
<comment type="pathway">
    <text evidence="3 12 14">Amino-acid biosynthesis; L-histidine biosynthesis; L-histidine from 5-phospho-alpha-D-ribose 1-diphosphate: step 4/9.</text>
</comment>
<dbReference type="PANTHER" id="PTHR43090">
    <property type="entry name" value="1-(5-PHOSPHORIBOSYL)-5-[(5-PHOSPHORIBOSYLAMINO)METHYLIDENEAMINO] IMIDAZOLE-4-CARBOXAMIDE ISOMERASE"/>
    <property type="match status" value="1"/>
</dbReference>
<keyword evidence="16" id="KW-1185">Reference proteome</keyword>
<evidence type="ECO:0000256" key="4">
    <source>
        <dbReference type="ARBA" id="ARBA00009667"/>
    </source>
</evidence>
<keyword evidence="8 12" id="KW-0028">Amino-acid biosynthesis</keyword>
<evidence type="ECO:0000256" key="3">
    <source>
        <dbReference type="ARBA" id="ARBA00005133"/>
    </source>
</evidence>
<evidence type="ECO:0000256" key="13">
    <source>
        <dbReference type="RuleBase" id="RU003657"/>
    </source>
</evidence>
<protein>
    <recommendedName>
        <fullName evidence="6 12">1-(5-phosphoribosyl)-5-[(5-phosphoribosylamino)methylideneamino] imidazole-4-carboxamide isomerase</fullName>
        <ecNumber evidence="5 12">5.3.1.16</ecNumber>
    </recommendedName>
    <alternativeName>
        <fullName evidence="11 12">Phosphoribosylformimino-5-aminoimidazole carboxamide ribotide isomerase</fullName>
    </alternativeName>
</protein>
<dbReference type="GO" id="GO:0003949">
    <property type="term" value="F:1-(5-phosphoribosyl)-5-[(5-phosphoribosylamino)methylideneamino]imidazole-4-carboxamide isomerase activity"/>
    <property type="evidence" value="ECO:0007669"/>
    <property type="project" value="UniProtKB-UniRule"/>
</dbReference>
<evidence type="ECO:0000256" key="8">
    <source>
        <dbReference type="ARBA" id="ARBA00022605"/>
    </source>
</evidence>
<dbReference type="InterPro" id="IPR011060">
    <property type="entry name" value="RibuloseP-bd_barrel"/>
</dbReference>
<evidence type="ECO:0000256" key="2">
    <source>
        <dbReference type="ARBA" id="ARBA00004496"/>
    </source>
</evidence>
<dbReference type="UniPathway" id="UPA00031">
    <property type="reaction ID" value="UER00009"/>
</dbReference>
<comment type="catalytic activity">
    <reaction evidence="1 12 14">
        <text>1-(5-phospho-beta-D-ribosyl)-5-[(5-phospho-beta-D-ribosylamino)methylideneamino]imidazole-4-carboxamide = 5-[(5-phospho-1-deoxy-D-ribulos-1-ylimino)methylamino]-1-(5-phospho-beta-D-ribosyl)imidazole-4-carboxamide</text>
        <dbReference type="Rhea" id="RHEA:15469"/>
        <dbReference type="ChEBI" id="CHEBI:58435"/>
        <dbReference type="ChEBI" id="CHEBI:58525"/>
        <dbReference type="EC" id="5.3.1.16"/>
    </reaction>
</comment>
<feature type="active site" description="Proton donor" evidence="12">
    <location>
        <position position="129"/>
    </location>
</feature>
<dbReference type="EC" id="5.3.1.16" evidence="5 12"/>
<evidence type="ECO:0000313" key="15">
    <source>
        <dbReference type="EMBL" id="PPD57548.1"/>
    </source>
</evidence>
<evidence type="ECO:0000256" key="6">
    <source>
        <dbReference type="ARBA" id="ARBA00018464"/>
    </source>
</evidence>
<dbReference type="Proteomes" id="UP000235653">
    <property type="component" value="Unassembled WGS sequence"/>
</dbReference>
<evidence type="ECO:0000313" key="16">
    <source>
        <dbReference type="Proteomes" id="UP000235653"/>
    </source>
</evidence>
<sequence>MEIIPAIDIRGGRCVRLVQGDYSRETVYSDNPVDMALKWQSMGAPRLHIVDLDGAASGEMINLSVISQIAQAAQVPVQLGGGIRDIGHIKKLLSAGIDRVILGTAAVENPALVQEACGKYAESIIVSLDARNGKMAVKGWKEETDLPVLAFARQMMGLGVRRFVFTDISRDGMLTEPNFTALFDLMQAIKAPVIASGGIASISHLQILKLVGAEGAILGKSIYSGAIDLRQALKTIDKS</sequence>
<gene>
    <name evidence="12" type="primary">hisA</name>
    <name evidence="15" type="ORF">JP09_008925</name>
</gene>
<dbReference type="Gene3D" id="3.20.20.70">
    <property type="entry name" value="Aldolase class I"/>
    <property type="match status" value="1"/>
</dbReference>
<comment type="subcellular location">
    <subcellularLocation>
        <location evidence="2 12 14">Cytoplasm</location>
    </subcellularLocation>
</comment>
<dbReference type="GO" id="GO:0005737">
    <property type="term" value="C:cytoplasm"/>
    <property type="evidence" value="ECO:0007669"/>
    <property type="project" value="UniProtKB-SubCell"/>
</dbReference>
<dbReference type="NCBIfam" id="NF010112">
    <property type="entry name" value="PRK13585.1"/>
    <property type="match status" value="1"/>
</dbReference>